<evidence type="ECO:0000256" key="2">
    <source>
        <dbReference type="ARBA" id="ARBA00005424"/>
    </source>
</evidence>
<evidence type="ECO:0000256" key="5">
    <source>
        <dbReference type="ARBA" id="ARBA00023242"/>
    </source>
</evidence>
<dbReference type="GO" id="GO:0006364">
    <property type="term" value="P:rRNA processing"/>
    <property type="evidence" value="ECO:0007669"/>
    <property type="project" value="UniProtKB-KW"/>
</dbReference>
<keyword evidence="3 8" id="KW-0690">Ribosome biogenesis</keyword>
<dbReference type="InterPro" id="IPR039411">
    <property type="entry name" value="NSA2_fam"/>
</dbReference>
<dbReference type="Pfam" id="PF01201">
    <property type="entry name" value="Ribosomal_S8e"/>
    <property type="match status" value="1"/>
</dbReference>
<dbReference type="EMBL" id="LAQI01000033">
    <property type="protein sequence ID" value="KKY26156.1"/>
    <property type="molecule type" value="Genomic_DNA"/>
</dbReference>
<evidence type="ECO:0000256" key="4">
    <source>
        <dbReference type="ARBA" id="ARBA00022552"/>
    </source>
</evidence>
<dbReference type="CDD" id="cd11381">
    <property type="entry name" value="NSA2"/>
    <property type="match status" value="1"/>
</dbReference>
<dbReference type="GO" id="GO:0005730">
    <property type="term" value="C:nucleolus"/>
    <property type="evidence" value="ECO:0007669"/>
    <property type="project" value="UniProtKB-SubCell"/>
</dbReference>
<comment type="similarity">
    <text evidence="2 8">Belongs to the eukaryotic ribosomal protein eS8 family. Ribosome biogenesis protein NSA2 subfamily.</text>
</comment>
<comment type="function">
    <text evidence="7 8">Involved in the biogenesis of the 60S ribosomal subunit. May play a part in the quality control of pre-60S particles.</text>
</comment>
<feature type="region of interest" description="Disordered" evidence="9">
    <location>
        <begin position="50"/>
        <end position="95"/>
    </location>
</feature>
<comment type="subunit">
    <text evidence="8">Component of the pre-66S ribosomal particle.</text>
</comment>
<sequence length="261" mass="29968">MPQNEYMEKFRKEHGRRFDHEERKRKRIAREGHETAAKAQNLRGLRAKQFAEKRRKEKIQMKKQIRQKEEKNVKSADSAEPSKTPVPQYLLDRSDTNNAKALSQQIKNKRNEKAAKFSVPIPKVKGVSEEEMFKVISTGAKTKKKGWKRMITKPTFVGNDFTRRPVKFERFIRPMGLRYKRCNVTHPELGVTVQLPIISVKKNPSNPLYTQLGVLTRGTIIEVNVSDMGLTTASGKVVWGRWAQVTNNPENDGCVNAVLLV</sequence>
<name>A0A0G2EVL7_9PEZI</name>
<comment type="caution">
    <text evidence="10">The sequence shown here is derived from an EMBL/GenBank/DDBJ whole genome shotgun (WGS) entry which is preliminary data.</text>
</comment>
<evidence type="ECO:0000313" key="10">
    <source>
        <dbReference type="EMBL" id="KKY26156.1"/>
    </source>
</evidence>
<dbReference type="InterPro" id="IPR022309">
    <property type="entry name" value="Ribosomal_Se8/biogenesis_NSA2"/>
</dbReference>
<proteinExistence type="inferred from homology"/>
<reference evidence="10 11" key="1">
    <citation type="submission" date="2015-03" db="EMBL/GenBank/DDBJ databases">
        <authorList>
            <person name="Morales-Cruz A."/>
            <person name="Amrine K.C."/>
            <person name="Cantu D."/>
        </authorList>
    </citation>
    <scope>NUCLEOTIDE SEQUENCE [LARGE SCALE GENOMIC DNA]</scope>
    <source>
        <strain evidence="10">DS831</strain>
    </source>
</reference>
<evidence type="ECO:0000256" key="1">
    <source>
        <dbReference type="ARBA" id="ARBA00004604"/>
    </source>
</evidence>
<reference evidence="10 11" key="2">
    <citation type="submission" date="2015-05" db="EMBL/GenBank/DDBJ databases">
        <title>Distinctive expansion of gene families associated with plant cell wall degradation and secondary metabolism in the genomes of grapevine trunk pathogens.</title>
        <authorList>
            <person name="Lawrence D.P."/>
            <person name="Travadon R."/>
            <person name="Rolshausen P.E."/>
            <person name="Baumgartner K."/>
        </authorList>
    </citation>
    <scope>NUCLEOTIDE SEQUENCE [LARGE SCALE GENOMIC DNA]</scope>
    <source>
        <strain evidence="10">DS831</strain>
    </source>
</reference>
<keyword evidence="6 8" id="KW-0687">Ribonucleoprotein</keyword>
<accession>A0A0G2EVL7</accession>
<dbReference type="FunFam" id="2.40.10.310:FF:000001">
    <property type="entry name" value="NSA2, ribosome biogenesis homolog"/>
    <property type="match status" value="1"/>
</dbReference>
<evidence type="ECO:0000256" key="8">
    <source>
        <dbReference type="RuleBase" id="RU367114"/>
    </source>
</evidence>
<evidence type="ECO:0000256" key="6">
    <source>
        <dbReference type="ARBA" id="ARBA00023274"/>
    </source>
</evidence>
<gene>
    <name evidence="10" type="ORF">UCDDS831_g01666</name>
</gene>
<evidence type="ECO:0000256" key="9">
    <source>
        <dbReference type="SAM" id="MobiDB-lite"/>
    </source>
</evidence>
<dbReference type="GO" id="GO:0042273">
    <property type="term" value="P:ribosomal large subunit biogenesis"/>
    <property type="evidence" value="ECO:0007669"/>
    <property type="project" value="UniProtKB-ARBA"/>
</dbReference>
<evidence type="ECO:0000256" key="7">
    <source>
        <dbReference type="ARBA" id="ARBA00025655"/>
    </source>
</evidence>
<evidence type="ECO:0000313" key="11">
    <source>
        <dbReference type="Proteomes" id="UP000034182"/>
    </source>
</evidence>
<dbReference type="AlphaFoldDB" id="A0A0G2EVL7"/>
<feature type="compositionally biased region" description="Basic and acidic residues" evidence="9">
    <location>
        <begin position="1"/>
        <end position="22"/>
    </location>
</feature>
<dbReference type="GO" id="GO:0030684">
    <property type="term" value="C:preribosome"/>
    <property type="evidence" value="ECO:0007669"/>
    <property type="project" value="UniProtKB-ARBA"/>
</dbReference>
<evidence type="ECO:0000256" key="3">
    <source>
        <dbReference type="ARBA" id="ARBA00022517"/>
    </source>
</evidence>
<comment type="subcellular location">
    <subcellularLocation>
        <location evidence="1 8">Nucleus</location>
        <location evidence="1 8">Nucleolus</location>
    </subcellularLocation>
</comment>
<feature type="region of interest" description="Disordered" evidence="9">
    <location>
        <begin position="1"/>
        <end position="38"/>
    </location>
</feature>
<dbReference type="Proteomes" id="UP000034182">
    <property type="component" value="Unassembled WGS sequence"/>
</dbReference>
<dbReference type="PANTHER" id="PTHR12642">
    <property type="entry name" value="RIBOSOME BIOGENESIS PROTEIN NSA2 HOMOLOG"/>
    <property type="match status" value="1"/>
</dbReference>
<protein>
    <recommendedName>
        <fullName evidence="8">Ribosome biogenesis protein NSA2 homolog</fullName>
    </recommendedName>
</protein>
<dbReference type="Gene3D" id="2.40.10.310">
    <property type="match status" value="1"/>
</dbReference>
<keyword evidence="4 8" id="KW-0698">rRNA processing</keyword>
<feature type="compositionally biased region" description="Basic and acidic residues" evidence="9">
    <location>
        <begin position="50"/>
        <end position="74"/>
    </location>
</feature>
<organism evidence="10 11">
    <name type="scientific">Diplodia seriata</name>
    <dbReference type="NCBI Taxonomy" id="420778"/>
    <lineage>
        <taxon>Eukaryota</taxon>
        <taxon>Fungi</taxon>
        <taxon>Dikarya</taxon>
        <taxon>Ascomycota</taxon>
        <taxon>Pezizomycotina</taxon>
        <taxon>Dothideomycetes</taxon>
        <taxon>Dothideomycetes incertae sedis</taxon>
        <taxon>Botryosphaeriales</taxon>
        <taxon>Botryosphaeriaceae</taxon>
        <taxon>Diplodia</taxon>
    </lineage>
</organism>
<keyword evidence="5 8" id="KW-0539">Nucleus</keyword>